<dbReference type="AlphaFoldDB" id="A0A292PQQ5"/>
<reference evidence="2" key="1">
    <citation type="submission" date="2015-10" db="EMBL/GenBank/DDBJ databases">
        <authorList>
            <person name="Regsiter A."/>
            <person name="william w."/>
        </authorList>
    </citation>
    <scope>NUCLEOTIDE SEQUENCE</scope>
    <source>
        <strain evidence="2">Montdore</strain>
    </source>
</reference>
<accession>A0A292PQQ5</accession>
<keyword evidence="3" id="KW-1185">Reference proteome</keyword>
<feature type="region of interest" description="Disordered" evidence="1">
    <location>
        <begin position="147"/>
        <end position="177"/>
    </location>
</feature>
<evidence type="ECO:0000256" key="1">
    <source>
        <dbReference type="SAM" id="MobiDB-lite"/>
    </source>
</evidence>
<dbReference type="Proteomes" id="UP001412239">
    <property type="component" value="Unassembled WGS sequence"/>
</dbReference>
<sequence>MCFGRVFDDDMATLEQEGNDALGEIVEMVCSIPGREEIVPLVTHTQRAGIRYLTIDCGKLSMVWKVEMVENSYFKRICLYKRICRPIREGARSSKNFLMPVKIWEGTMCHQIIRLHRLGELRDVWWNYSILPSRAYRDALNKSYRESMTDKGNESAEGSPQNRDSTSGVPSFAPRRESSLGLRLKKTRVTARVRPMMRTMTKIMFARTLTEMASKGRLKVMREIRVRTVGMLRKRALRIAAMLRNMEL</sequence>
<dbReference type="EMBL" id="LN891112">
    <property type="protein sequence ID" value="CUS08803.1"/>
    <property type="molecule type" value="Genomic_DNA"/>
</dbReference>
<proteinExistence type="predicted"/>
<evidence type="ECO:0000313" key="2">
    <source>
        <dbReference type="EMBL" id="CUS08803.1"/>
    </source>
</evidence>
<gene>
    <name evidence="2" type="ORF">GSTUAT00007088001</name>
</gene>
<evidence type="ECO:0000313" key="3">
    <source>
        <dbReference type="Proteomes" id="UP001412239"/>
    </source>
</evidence>
<feature type="compositionally biased region" description="Polar residues" evidence="1">
    <location>
        <begin position="156"/>
        <end position="169"/>
    </location>
</feature>
<protein>
    <submittedName>
        <fullName evidence="2">Uncharacterized protein</fullName>
    </submittedName>
</protein>
<name>A0A292PQQ5_9PEZI</name>
<organism evidence="2 3">
    <name type="scientific">Tuber aestivum</name>
    <name type="common">summer truffle</name>
    <dbReference type="NCBI Taxonomy" id="59557"/>
    <lineage>
        <taxon>Eukaryota</taxon>
        <taxon>Fungi</taxon>
        <taxon>Dikarya</taxon>
        <taxon>Ascomycota</taxon>
        <taxon>Pezizomycotina</taxon>
        <taxon>Pezizomycetes</taxon>
        <taxon>Pezizales</taxon>
        <taxon>Tuberaceae</taxon>
        <taxon>Tuber</taxon>
    </lineage>
</organism>